<protein>
    <submittedName>
        <fullName evidence="1">Uncharacterized protein</fullName>
    </submittedName>
</protein>
<evidence type="ECO:0000313" key="1">
    <source>
        <dbReference type="EMBL" id="RID49412.1"/>
    </source>
</evidence>
<dbReference type="PANTHER" id="PTHR10634:SF106">
    <property type="entry name" value="AN1-TYPE DOMAIN-CONTAINING PROTEIN"/>
    <property type="match status" value="1"/>
</dbReference>
<name>A0A397Y739_BRACM</name>
<dbReference type="EMBL" id="CM010635">
    <property type="protein sequence ID" value="RID49412.1"/>
    <property type="molecule type" value="Genomic_DNA"/>
</dbReference>
<proteinExistence type="predicted"/>
<reference evidence="1 2" key="1">
    <citation type="submission" date="2018-06" db="EMBL/GenBank/DDBJ databases">
        <title>WGS assembly of Brassica rapa FPsc.</title>
        <authorList>
            <person name="Bowman J."/>
            <person name="Kohchi T."/>
            <person name="Yamato K."/>
            <person name="Jenkins J."/>
            <person name="Shu S."/>
            <person name="Ishizaki K."/>
            <person name="Yamaoka S."/>
            <person name="Nishihama R."/>
            <person name="Nakamura Y."/>
            <person name="Berger F."/>
            <person name="Adam C."/>
            <person name="Aki S."/>
            <person name="Althoff F."/>
            <person name="Araki T."/>
            <person name="Arteaga-Vazquez M."/>
            <person name="Balasubrmanian S."/>
            <person name="Bauer D."/>
            <person name="Boehm C."/>
            <person name="Briginshaw L."/>
            <person name="Caballero-Perez J."/>
            <person name="Catarino B."/>
            <person name="Chen F."/>
            <person name="Chiyoda S."/>
            <person name="Chovatia M."/>
            <person name="Davies K."/>
            <person name="Delmans M."/>
            <person name="Demura T."/>
            <person name="Dierschke T."/>
            <person name="Dolan L."/>
            <person name="Dorantes-Acosta A."/>
            <person name="Eklund D."/>
            <person name="Florent S."/>
            <person name="Flores-Sandoval E."/>
            <person name="Fujiyama A."/>
            <person name="Fukuzawa H."/>
            <person name="Galik B."/>
            <person name="Grimanelli D."/>
            <person name="Grimwood J."/>
            <person name="Grossniklaus U."/>
            <person name="Hamada T."/>
            <person name="Haseloff J."/>
            <person name="Hetherington A."/>
            <person name="Higo A."/>
            <person name="Hirakawa Y."/>
            <person name="Hundley H."/>
            <person name="Ikeda Y."/>
            <person name="Inoue K."/>
            <person name="Inoue S."/>
            <person name="Ishida S."/>
            <person name="Jia Q."/>
            <person name="Kakita M."/>
            <person name="Kanazawa T."/>
            <person name="Kawai Y."/>
            <person name="Kawashima T."/>
            <person name="Kennedy M."/>
            <person name="Kinose K."/>
            <person name="Kinoshita T."/>
            <person name="Kohara Y."/>
            <person name="Koide E."/>
            <person name="Komatsu K."/>
            <person name="Kopischke S."/>
            <person name="Kubo M."/>
            <person name="Kyozuka J."/>
            <person name="Lagercrantz U."/>
            <person name="Lin S."/>
            <person name="Lindquist E."/>
            <person name="Lipzen A."/>
            <person name="Lu C."/>
            <person name="Luna E."/>
            <person name="Martienssen R."/>
            <person name="Minamino N."/>
            <person name="Mizutani M."/>
            <person name="Mizutani M."/>
            <person name="Mochizuki N."/>
            <person name="Monte I."/>
            <person name="Mosher R."/>
            <person name="Nagasaki H."/>
            <person name="Nakagami H."/>
            <person name="Naramoto S."/>
            <person name="Nishitani K."/>
            <person name="Ohtani M."/>
            <person name="Okamoto T."/>
            <person name="Okumura M."/>
            <person name="Phillips J."/>
            <person name="Pollak B."/>
            <person name="Reinders A."/>
            <person name="Roevekamp M."/>
            <person name="Sano R."/>
            <person name="Sawa S."/>
            <person name="Schmid M."/>
            <person name="Shirakawa M."/>
            <person name="Solano R."/>
            <person name="Spunde A."/>
            <person name="Suetsugu N."/>
            <person name="Sugano S."/>
            <person name="Sugiyama A."/>
            <person name="Sun R."/>
            <person name="Suzuki Y."/>
            <person name="Takenaka M."/>
            <person name="Takezawa D."/>
            <person name="Tomogane H."/>
            <person name="Tsuzuki M."/>
            <person name="Ueda T."/>
            <person name="Umeda M."/>
            <person name="Ward J."/>
            <person name="Watanabe Y."/>
            <person name="Yazaki K."/>
            <person name="Yokoyama R."/>
            <person name="Yoshitake Y."/>
            <person name="Yotsui I."/>
            <person name="Zachgo S."/>
            <person name="Schmutz J."/>
        </authorList>
    </citation>
    <scope>NUCLEOTIDE SEQUENCE [LARGE SCALE GENOMIC DNA]</scope>
    <source>
        <strain evidence="2">cv. B-3</strain>
    </source>
</reference>
<accession>A0A397Y739</accession>
<dbReference type="AlphaFoldDB" id="A0A397Y739"/>
<dbReference type="SUPFAM" id="SSF118310">
    <property type="entry name" value="AN1-like Zinc finger"/>
    <property type="match status" value="1"/>
</dbReference>
<dbReference type="Proteomes" id="UP000264353">
    <property type="component" value="Chromosome A8"/>
</dbReference>
<dbReference type="PANTHER" id="PTHR10634">
    <property type="entry name" value="AN1-TYPE ZINC FINGER PROTEIN"/>
    <property type="match status" value="1"/>
</dbReference>
<sequence>MLKGNIYFFAKENLFSESENTVYINIVGDPILYIYDDVVLKEKDAHVKNSICDDDENNFIKIARISDGHEGPTRCATCKKRVGLTGFKCRSDIHNCSFNYHVAVQEPIAKANPVVKAEKLDKI</sequence>
<organism evidence="1 2">
    <name type="scientific">Brassica campestris</name>
    <name type="common">Field mustard</name>
    <dbReference type="NCBI Taxonomy" id="3711"/>
    <lineage>
        <taxon>Eukaryota</taxon>
        <taxon>Viridiplantae</taxon>
        <taxon>Streptophyta</taxon>
        <taxon>Embryophyta</taxon>
        <taxon>Tracheophyta</taxon>
        <taxon>Spermatophyta</taxon>
        <taxon>Magnoliopsida</taxon>
        <taxon>eudicotyledons</taxon>
        <taxon>Gunneridae</taxon>
        <taxon>Pentapetalae</taxon>
        <taxon>rosids</taxon>
        <taxon>malvids</taxon>
        <taxon>Brassicales</taxon>
        <taxon>Brassicaceae</taxon>
        <taxon>Brassiceae</taxon>
        <taxon>Brassica</taxon>
    </lineage>
</organism>
<dbReference type="InterPro" id="IPR035896">
    <property type="entry name" value="AN1-like_Znf"/>
</dbReference>
<gene>
    <name evidence="1" type="ORF">BRARA_H00213</name>
</gene>
<evidence type="ECO:0000313" key="2">
    <source>
        <dbReference type="Proteomes" id="UP000264353"/>
    </source>
</evidence>
<dbReference type="Gene3D" id="4.10.1110.10">
    <property type="entry name" value="AN1-like Zinc finger"/>
    <property type="match status" value="1"/>
</dbReference>
<dbReference type="InterPro" id="IPR050652">
    <property type="entry name" value="AN1_A20_ZnFinger"/>
</dbReference>